<feature type="signal peptide" evidence="2">
    <location>
        <begin position="1"/>
        <end position="18"/>
    </location>
</feature>
<feature type="chain" id="PRO_5034994223" evidence="2">
    <location>
        <begin position="19"/>
        <end position="167"/>
    </location>
</feature>
<reference evidence="3" key="2">
    <citation type="submission" date="2025-09" db="UniProtKB">
        <authorList>
            <consortium name="Ensembl"/>
        </authorList>
    </citation>
    <scope>IDENTIFICATION</scope>
</reference>
<dbReference type="InterPro" id="IPR036291">
    <property type="entry name" value="NAD(P)-bd_dom_sf"/>
</dbReference>
<evidence type="ECO:0000313" key="3">
    <source>
        <dbReference type="Ensembl" id="ENSPSTP00000023751.1"/>
    </source>
</evidence>
<proteinExistence type="inferred from homology"/>
<evidence type="ECO:0000256" key="2">
    <source>
        <dbReference type="SAM" id="SignalP"/>
    </source>
</evidence>
<accession>A0A8C9G880</accession>
<sequence>MWAAAPLLLLLLPLLLLGRRWRREAAALEPAGRAVLITGCDSGFGHLLALRLHRLGFTVFAGCLCPGGEGARRLQREAAADAGRMRVLRLDVTRGRDVLAAKELLAHVGERWLRIPFVAAEDIPSGRCPGNPLQVSDRQSWERNAGMHRRQRGRERFLGMLCESGNK</sequence>
<dbReference type="PANTHER" id="PTHR43313:SF43">
    <property type="entry name" value="D-BETA-HYDROXYBUTYRATE DEHYDROGENASE, MITOCHONDRIAL"/>
    <property type="match status" value="1"/>
</dbReference>
<keyword evidence="4" id="KW-1185">Reference proteome</keyword>
<reference evidence="3" key="1">
    <citation type="submission" date="2025-08" db="UniProtKB">
        <authorList>
            <consortium name="Ensembl"/>
        </authorList>
    </citation>
    <scope>IDENTIFICATION</scope>
</reference>
<evidence type="ECO:0000313" key="4">
    <source>
        <dbReference type="Proteomes" id="UP000694428"/>
    </source>
</evidence>
<protein>
    <submittedName>
        <fullName evidence="3">Uncharacterized protein</fullName>
    </submittedName>
</protein>
<dbReference type="SUPFAM" id="SSF51735">
    <property type="entry name" value="NAD(P)-binding Rossmann-fold domains"/>
    <property type="match status" value="1"/>
</dbReference>
<comment type="similarity">
    <text evidence="1">Belongs to the short-chain dehydrogenases/reductases (SDR) family.</text>
</comment>
<name>A0A8C9G880_PAVCR</name>
<organism evidence="3 4">
    <name type="scientific">Pavo cristatus</name>
    <name type="common">Indian peafowl</name>
    <name type="synonym">Blue peafowl</name>
    <dbReference type="NCBI Taxonomy" id="9049"/>
    <lineage>
        <taxon>Eukaryota</taxon>
        <taxon>Metazoa</taxon>
        <taxon>Chordata</taxon>
        <taxon>Craniata</taxon>
        <taxon>Vertebrata</taxon>
        <taxon>Euteleostomi</taxon>
        <taxon>Archelosauria</taxon>
        <taxon>Archosauria</taxon>
        <taxon>Dinosauria</taxon>
        <taxon>Saurischia</taxon>
        <taxon>Theropoda</taxon>
        <taxon>Coelurosauria</taxon>
        <taxon>Aves</taxon>
        <taxon>Neognathae</taxon>
        <taxon>Galloanserae</taxon>
        <taxon>Galliformes</taxon>
        <taxon>Phasianidae</taxon>
        <taxon>Phasianinae</taxon>
        <taxon>Pavo</taxon>
    </lineage>
</organism>
<dbReference type="Gene3D" id="3.40.50.720">
    <property type="entry name" value="NAD(P)-binding Rossmann-like Domain"/>
    <property type="match status" value="1"/>
</dbReference>
<dbReference type="PANTHER" id="PTHR43313">
    <property type="entry name" value="SHORT-CHAIN DEHYDROGENASE/REDUCTASE FAMILY 9C"/>
    <property type="match status" value="1"/>
</dbReference>
<dbReference type="Proteomes" id="UP000694428">
    <property type="component" value="Unplaced"/>
</dbReference>
<dbReference type="AlphaFoldDB" id="A0A8C9G880"/>
<keyword evidence="2" id="KW-0732">Signal</keyword>
<dbReference type="Ensembl" id="ENSPSTT00000024996.1">
    <property type="protein sequence ID" value="ENSPSTP00000023751.1"/>
    <property type="gene ID" value="ENSPSTG00000017514.1"/>
</dbReference>
<evidence type="ECO:0000256" key="1">
    <source>
        <dbReference type="ARBA" id="ARBA00006484"/>
    </source>
</evidence>